<evidence type="ECO:0000313" key="12">
    <source>
        <dbReference type="EMBL" id="KIY94029.1"/>
    </source>
</evidence>
<dbReference type="InterPro" id="IPR000133">
    <property type="entry name" value="ER_ret_rcpt"/>
</dbReference>
<comment type="caution">
    <text evidence="11">Lacks conserved residue(s) required for the propagation of feature annotation.</text>
</comment>
<evidence type="ECO:0000256" key="7">
    <source>
        <dbReference type="ARBA" id="ARBA00022927"/>
    </source>
</evidence>
<feature type="transmembrane region" description="Helical" evidence="11">
    <location>
        <begin position="20"/>
        <end position="38"/>
    </location>
</feature>
<dbReference type="PROSITE" id="PS00952">
    <property type="entry name" value="ER_LUMEN_RECEPTOR_2"/>
    <property type="match status" value="1"/>
</dbReference>
<dbReference type="PANTHER" id="PTHR10585">
    <property type="entry name" value="ER LUMEN PROTEIN RETAINING RECEPTOR"/>
    <property type="match status" value="1"/>
</dbReference>
<organism evidence="12 13">
    <name type="scientific">Monoraphidium neglectum</name>
    <dbReference type="NCBI Taxonomy" id="145388"/>
    <lineage>
        <taxon>Eukaryota</taxon>
        <taxon>Viridiplantae</taxon>
        <taxon>Chlorophyta</taxon>
        <taxon>core chlorophytes</taxon>
        <taxon>Chlorophyceae</taxon>
        <taxon>CS clade</taxon>
        <taxon>Sphaeropleales</taxon>
        <taxon>Selenastraceae</taxon>
        <taxon>Monoraphidium</taxon>
    </lineage>
</organism>
<dbReference type="GeneID" id="25731445"/>
<dbReference type="STRING" id="145388.A0A0D2LQN2"/>
<evidence type="ECO:0000256" key="10">
    <source>
        <dbReference type="ARBA" id="ARBA00023170"/>
    </source>
</evidence>
<dbReference type="Pfam" id="PF00810">
    <property type="entry name" value="ER_lumen_recept"/>
    <property type="match status" value="1"/>
</dbReference>
<evidence type="ECO:0000256" key="9">
    <source>
        <dbReference type="ARBA" id="ARBA00023136"/>
    </source>
</evidence>
<evidence type="ECO:0000256" key="11">
    <source>
        <dbReference type="RuleBase" id="RU000634"/>
    </source>
</evidence>
<keyword evidence="13" id="KW-1185">Reference proteome</keyword>
<evidence type="ECO:0000313" key="13">
    <source>
        <dbReference type="Proteomes" id="UP000054498"/>
    </source>
</evidence>
<dbReference type="EMBL" id="KK104360">
    <property type="protein sequence ID" value="KIY94029.1"/>
    <property type="molecule type" value="Genomic_DNA"/>
</dbReference>
<protein>
    <recommendedName>
        <fullName evidence="11">ER lumen protein-retaining receptor</fullName>
    </recommendedName>
</protein>
<dbReference type="KEGG" id="mng:MNEG_13933"/>
<evidence type="ECO:0000256" key="5">
    <source>
        <dbReference type="ARBA" id="ARBA00022824"/>
    </source>
</evidence>
<evidence type="ECO:0000256" key="4">
    <source>
        <dbReference type="ARBA" id="ARBA00022692"/>
    </source>
</evidence>
<name>A0A0D2LQN2_9CHLO</name>
<keyword evidence="4 11" id="KW-0812">Transmembrane</keyword>
<sequence>MRGHRFIRLTYDKDQDTFRYLFLVAPSAVLALLATHKYTPLEVLWTFSIFLEAVAILPQLVLLQRTNNIDNLTGNYVFLLGTYRGLYIVNWIYRYLTEKHYRQWVVWVCGVVQTALYGDFFYYYYRAWSNNERLALPS</sequence>
<gene>
    <name evidence="12" type="ORF">MNEG_13933</name>
</gene>
<keyword evidence="8 11" id="KW-1133">Transmembrane helix</keyword>
<proteinExistence type="inferred from homology"/>
<evidence type="ECO:0000256" key="2">
    <source>
        <dbReference type="ARBA" id="ARBA00010120"/>
    </source>
</evidence>
<feature type="transmembrane region" description="Helical" evidence="11">
    <location>
        <begin position="44"/>
        <end position="63"/>
    </location>
</feature>
<dbReference type="RefSeq" id="XP_013893049.1">
    <property type="nucleotide sequence ID" value="XM_014037595.1"/>
</dbReference>
<keyword evidence="6" id="KW-0931">ER-Golgi transport</keyword>
<dbReference type="GO" id="GO:0015031">
    <property type="term" value="P:protein transport"/>
    <property type="evidence" value="ECO:0007669"/>
    <property type="project" value="UniProtKB-KW"/>
</dbReference>
<keyword evidence="10 11" id="KW-0675">Receptor</keyword>
<dbReference type="OrthoDB" id="7694678at2759"/>
<keyword evidence="9 11" id="KW-0472">Membrane</keyword>
<accession>A0A0D2LQN2</accession>
<evidence type="ECO:0000256" key="3">
    <source>
        <dbReference type="ARBA" id="ARBA00022448"/>
    </source>
</evidence>
<comment type="subcellular location">
    <subcellularLocation>
        <location evidence="1 11">Endoplasmic reticulum membrane</location>
        <topology evidence="1 11">Multi-pass membrane protein</topology>
    </subcellularLocation>
</comment>
<reference evidence="12 13" key="1">
    <citation type="journal article" date="2013" name="BMC Genomics">
        <title>Reconstruction of the lipid metabolism for the microalga Monoraphidium neglectum from its genome sequence reveals characteristics suitable for biofuel production.</title>
        <authorList>
            <person name="Bogen C."/>
            <person name="Al-Dilaimi A."/>
            <person name="Albersmeier A."/>
            <person name="Wichmann J."/>
            <person name="Grundmann M."/>
            <person name="Rupp O."/>
            <person name="Lauersen K.J."/>
            <person name="Blifernez-Klassen O."/>
            <person name="Kalinowski J."/>
            <person name="Goesmann A."/>
            <person name="Mussgnug J.H."/>
            <person name="Kruse O."/>
        </authorList>
    </citation>
    <scope>NUCLEOTIDE SEQUENCE [LARGE SCALE GENOMIC DNA]</scope>
    <source>
        <strain evidence="12 13">SAG 48.87</strain>
    </source>
</reference>
<dbReference type="PRINTS" id="PR00660">
    <property type="entry name" value="ERLUMENR"/>
</dbReference>
<keyword evidence="3 11" id="KW-0813">Transport</keyword>
<dbReference type="Proteomes" id="UP000054498">
    <property type="component" value="Unassembled WGS sequence"/>
</dbReference>
<feature type="transmembrane region" description="Helical" evidence="11">
    <location>
        <begin position="105"/>
        <end position="125"/>
    </location>
</feature>
<dbReference type="AlphaFoldDB" id="A0A0D2LQN2"/>
<dbReference type="GO" id="GO:0016192">
    <property type="term" value="P:vesicle-mediated transport"/>
    <property type="evidence" value="ECO:0007669"/>
    <property type="project" value="UniProtKB-KW"/>
</dbReference>
<feature type="transmembrane region" description="Helical" evidence="11">
    <location>
        <begin position="75"/>
        <end position="93"/>
    </location>
</feature>
<keyword evidence="7 11" id="KW-0653">Protein transport</keyword>
<dbReference type="GO" id="GO:0006621">
    <property type="term" value="P:protein retention in ER lumen"/>
    <property type="evidence" value="ECO:0007669"/>
    <property type="project" value="InterPro"/>
</dbReference>
<evidence type="ECO:0000256" key="6">
    <source>
        <dbReference type="ARBA" id="ARBA00022892"/>
    </source>
</evidence>
<dbReference type="GO" id="GO:0005789">
    <property type="term" value="C:endoplasmic reticulum membrane"/>
    <property type="evidence" value="ECO:0007669"/>
    <property type="project" value="UniProtKB-SubCell"/>
</dbReference>
<evidence type="ECO:0000256" key="8">
    <source>
        <dbReference type="ARBA" id="ARBA00022989"/>
    </source>
</evidence>
<comment type="similarity">
    <text evidence="2 11">Belongs to the ERD2 family.</text>
</comment>
<dbReference type="GO" id="GO:0046923">
    <property type="term" value="F:ER retention sequence binding"/>
    <property type="evidence" value="ECO:0007669"/>
    <property type="project" value="InterPro"/>
</dbReference>
<evidence type="ECO:0000256" key="1">
    <source>
        <dbReference type="ARBA" id="ARBA00004477"/>
    </source>
</evidence>
<keyword evidence="5 11" id="KW-0256">Endoplasmic reticulum</keyword>